<evidence type="ECO:0000256" key="9">
    <source>
        <dbReference type="ARBA" id="ARBA00062039"/>
    </source>
</evidence>
<comment type="subunit">
    <text evidence="9">Part of the photosystem II complex.</text>
</comment>
<accession>A0A383V9R0</accession>
<protein>
    <recommendedName>
        <fullName evidence="10">Photosystem II reaction center Psb28 protein</fullName>
    </recommendedName>
</protein>
<dbReference type="NCBIfam" id="TIGR03047">
    <property type="entry name" value="PS_II_psb28"/>
    <property type="match status" value="1"/>
</dbReference>
<evidence type="ECO:0000256" key="8">
    <source>
        <dbReference type="ARBA" id="ARBA00060947"/>
    </source>
</evidence>
<dbReference type="InterPro" id="IPR038676">
    <property type="entry name" value="Psb28_c1_sf"/>
</dbReference>
<keyword evidence="2" id="KW-0150">Chloroplast</keyword>
<dbReference type="Proteomes" id="UP000256970">
    <property type="component" value="Unassembled WGS sequence"/>
</dbReference>
<evidence type="ECO:0000313" key="11">
    <source>
        <dbReference type="EMBL" id="SZX62308.1"/>
    </source>
</evidence>
<organism evidence="11 12">
    <name type="scientific">Tetradesmus obliquus</name>
    <name type="common">Green alga</name>
    <name type="synonym">Acutodesmus obliquus</name>
    <dbReference type="NCBI Taxonomy" id="3088"/>
    <lineage>
        <taxon>Eukaryota</taxon>
        <taxon>Viridiplantae</taxon>
        <taxon>Chlorophyta</taxon>
        <taxon>core chlorophytes</taxon>
        <taxon>Chlorophyceae</taxon>
        <taxon>CS clade</taxon>
        <taxon>Sphaeropleales</taxon>
        <taxon>Scenedesmaceae</taxon>
        <taxon>Tetradesmus</taxon>
    </lineage>
</organism>
<evidence type="ECO:0000256" key="2">
    <source>
        <dbReference type="ARBA" id="ARBA00022528"/>
    </source>
</evidence>
<dbReference type="InterPro" id="IPR005610">
    <property type="entry name" value="PSII_Psb28_class-1"/>
</dbReference>
<keyword evidence="12" id="KW-1185">Reference proteome</keyword>
<name>A0A383V9R0_TETOB</name>
<dbReference type="STRING" id="3088.A0A383V9R0"/>
<dbReference type="FunFam" id="2.40.30.220:FF:000001">
    <property type="entry name" value="Photosystem II reaction center Psb28 protein"/>
    <property type="match status" value="1"/>
</dbReference>
<evidence type="ECO:0000256" key="7">
    <source>
        <dbReference type="ARBA" id="ARBA00023276"/>
    </source>
</evidence>
<dbReference type="GO" id="GO:0009535">
    <property type="term" value="C:chloroplast thylakoid membrane"/>
    <property type="evidence" value="ECO:0007669"/>
    <property type="project" value="UniProtKB-SubCell"/>
</dbReference>
<evidence type="ECO:0000256" key="4">
    <source>
        <dbReference type="ARBA" id="ARBA00022640"/>
    </source>
</evidence>
<keyword evidence="3 10" id="KW-0602">Photosynthesis</keyword>
<keyword evidence="4" id="KW-0934">Plastid</keyword>
<keyword evidence="6" id="KW-0472">Membrane</keyword>
<dbReference type="HAMAP" id="MF_01370">
    <property type="entry name" value="PSII_Psb28"/>
    <property type="match status" value="1"/>
</dbReference>
<evidence type="ECO:0000256" key="5">
    <source>
        <dbReference type="ARBA" id="ARBA00023078"/>
    </source>
</evidence>
<comment type="subcellular location">
    <subcellularLocation>
        <location evidence="1">Plastid</location>
        <location evidence="1">Chloroplast thylakoid membrane</location>
        <topology evidence="1">Peripheral membrane protein</topology>
        <orientation evidence="1">Stromal side</orientation>
    </subcellularLocation>
</comment>
<gene>
    <name evidence="11" type="ORF">BQ4739_LOCUS2905</name>
</gene>
<reference evidence="11 12" key="1">
    <citation type="submission" date="2016-10" db="EMBL/GenBank/DDBJ databases">
        <authorList>
            <person name="Cai Z."/>
        </authorList>
    </citation>
    <scope>NUCLEOTIDE SEQUENCE [LARGE SCALE GENOMIC DNA]</scope>
</reference>
<evidence type="ECO:0000256" key="1">
    <source>
        <dbReference type="ARBA" id="ARBA00004185"/>
    </source>
</evidence>
<dbReference type="Gene3D" id="2.40.30.220">
    <property type="entry name" value="Photosystem II Psb28"/>
    <property type="match status" value="1"/>
</dbReference>
<sequence>MQTATQTRSCTGLRPAFGVVAPRVQRMAAQPRHICDAAKIQFIRGVDEPTVPDVTLKRARSGTSGQALFVFDNPSIFQASSELGDITGLFMIDDEGTLSTTDVKAKFINGKPQAIEAKYAMRSQFEWDRFIRFMDRYAESNGMGFEKTSPQK</sequence>
<dbReference type="PANTHER" id="PTHR34963">
    <property type="match status" value="1"/>
</dbReference>
<dbReference type="OrthoDB" id="1938621at2759"/>
<dbReference type="GO" id="GO:0015979">
    <property type="term" value="P:photosynthesis"/>
    <property type="evidence" value="ECO:0007669"/>
    <property type="project" value="UniProtKB-KW"/>
</dbReference>
<proteinExistence type="inferred from homology"/>
<evidence type="ECO:0000256" key="10">
    <source>
        <dbReference type="RuleBase" id="RU003509"/>
    </source>
</evidence>
<evidence type="ECO:0000256" key="6">
    <source>
        <dbReference type="ARBA" id="ARBA00023136"/>
    </source>
</evidence>
<dbReference type="GO" id="GO:0009654">
    <property type="term" value="C:photosystem II oxygen evolving complex"/>
    <property type="evidence" value="ECO:0007669"/>
    <property type="project" value="InterPro"/>
</dbReference>
<dbReference type="Pfam" id="PF03912">
    <property type="entry name" value="Psb28"/>
    <property type="match status" value="1"/>
</dbReference>
<evidence type="ECO:0000256" key="3">
    <source>
        <dbReference type="ARBA" id="ARBA00022531"/>
    </source>
</evidence>
<keyword evidence="5" id="KW-0793">Thylakoid</keyword>
<dbReference type="EMBL" id="FNXT01000218">
    <property type="protein sequence ID" value="SZX62308.1"/>
    <property type="molecule type" value="Genomic_DNA"/>
</dbReference>
<dbReference type="AlphaFoldDB" id="A0A383V9R0"/>
<dbReference type="PANTHER" id="PTHR34963:SF2">
    <property type="entry name" value="PHOTOSYSTEM II REACTION CENTER PSB28 PROTEIN, CHLOROPLASTIC"/>
    <property type="match status" value="1"/>
</dbReference>
<evidence type="ECO:0000313" key="12">
    <source>
        <dbReference type="Proteomes" id="UP000256970"/>
    </source>
</evidence>
<comment type="similarity">
    <text evidence="8 10">Belongs to the Psb28 family.</text>
</comment>
<keyword evidence="7 10" id="KW-0604">Photosystem II</keyword>